<dbReference type="InterPro" id="IPR048020">
    <property type="entry name" value="Transpos_IS3"/>
</dbReference>
<feature type="domain" description="Integrase catalytic" evidence="1">
    <location>
        <begin position="151"/>
        <end position="211"/>
    </location>
</feature>
<name>A0A6P1VSJ3_9BACT</name>
<organism evidence="3 4">
    <name type="scientific">Spirosoma endbachense</name>
    <dbReference type="NCBI Taxonomy" id="2666025"/>
    <lineage>
        <taxon>Bacteria</taxon>
        <taxon>Pseudomonadati</taxon>
        <taxon>Bacteroidota</taxon>
        <taxon>Cytophagia</taxon>
        <taxon>Cytophagales</taxon>
        <taxon>Cytophagaceae</taxon>
        <taxon>Spirosoma</taxon>
    </lineage>
</organism>
<evidence type="ECO:0000313" key="3">
    <source>
        <dbReference type="EMBL" id="QHV95388.1"/>
    </source>
</evidence>
<dbReference type="Pfam" id="PF13276">
    <property type="entry name" value="HTH_21"/>
    <property type="match status" value="1"/>
</dbReference>
<dbReference type="Proteomes" id="UP000464577">
    <property type="component" value="Chromosome"/>
</dbReference>
<keyword evidence="4" id="KW-1185">Reference proteome</keyword>
<dbReference type="EMBL" id="CP045997">
    <property type="protein sequence ID" value="QHV95388.1"/>
    <property type="molecule type" value="Genomic_DNA"/>
</dbReference>
<protein>
    <submittedName>
        <fullName evidence="3">IS3 family transposase</fullName>
    </submittedName>
</protein>
<reference evidence="3 4" key="1">
    <citation type="submission" date="2019-11" db="EMBL/GenBank/DDBJ databases">
        <title>Spirosoma endbachense sp. nov., isolated from a natural salt meadow.</title>
        <authorList>
            <person name="Rojas J."/>
            <person name="Ambika Manirajan B."/>
            <person name="Ratering S."/>
            <person name="Suarez C."/>
            <person name="Geissler-Plaum R."/>
            <person name="Schnell S."/>
        </authorList>
    </citation>
    <scope>NUCLEOTIDE SEQUENCE [LARGE SCALE GENOMIC DNA]</scope>
    <source>
        <strain evidence="3 4">I-24</strain>
    </source>
</reference>
<dbReference type="SUPFAM" id="SSF53098">
    <property type="entry name" value="Ribonuclease H-like"/>
    <property type="match status" value="1"/>
</dbReference>
<dbReference type="PANTHER" id="PTHR46889">
    <property type="entry name" value="TRANSPOSASE INSF FOR INSERTION SEQUENCE IS3B-RELATED"/>
    <property type="match status" value="1"/>
</dbReference>
<dbReference type="InterPro" id="IPR050900">
    <property type="entry name" value="Transposase_IS3/IS150/IS904"/>
</dbReference>
<dbReference type="InterPro" id="IPR012337">
    <property type="entry name" value="RNaseH-like_sf"/>
</dbReference>
<sequence length="225" mass="25598">MGSIRARYIKKGSQHLFQGRPRGGPWEIFRFIKEHANQFPVEKMCKVIKGSSSGYYYWLKHPVGARQLKTQQFLTQIQQVYDRSQARYGSPRIADDLNESGVKVSRNRVARLMNKASIKSIMYKKYCVQTTDSKHDYPIANNLLNRAFSAEKPGQKWVSAITYIRTGEGWLYLPAILDLADRKVVGWALSDTLKAVDTSIAAWLMALKNRPLDGELLFHCAGSPV</sequence>
<proteinExistence type="predicted"/>
<dbReference type="AlphaFoldDB" id="A0A6P1VSJ3"/>
<dbReference type="KEGG" id="senf:GJR95_10370"/>
<dbReference type="NCBIfam" id="NF033516">
    <property type="entry name" value="transpos_IS3"/>
    <property type="match status" value="1"/>
</dbReference>
<feature type="domain" description="HTH-like" evidence="2">
    <location>
        <begin position="71"/>
        <end position="126"/>
    </location>
</feature>
<evidence type="ECO:0000259" key="2">
    <source>
        <dbReference type="Pfam" id="PF13276"/>
    </source>
</evidence>
<gene>
    <name evidence="3" type="ORF">GJR95_10370</name>
</gene>
<dbReference type="RefSeq" id="WP_162391656.1">
    <property type="nucleotide sequence ID" value="NZ_CP045997.1"/>
</dbReference>
<dbReference type="PANTHER" id="PTHR46889:SF4">
    <property type="entry name" value="TRANSPOSASE INSO FOR INSERTION SEQUENCE ELEMENT IS911B-RELATED"/>
    <property type="match status" value="1"/>
</dbReference>
<evidence type="ECO:0000313" key="4">
    <source>
        <dbReference type="Proteomes" id="UP000464577"/>
    </source>
</evidence>
<dbReference type="InterPro" id="IPR025948">
    <property type="entry name" value="HTH-like_dom"/>
</dbReference>
<evidence type="ECO:0000259" key="1">
    <source>
        <dbReference type="Pfam" id="PF00665"/>
    </source>
</evidence>
<dbReference type="InterPro" id="IPR001584">
    <property type="entry name" value="Integrase_cat-core"/>
</dbReference>
<accession>A0A6P1VSJ3</accession>
<dbReference type="GO" id="GO:0015074">
    <property type="term" value="P:DNA integration"/>
    <property type="evidence" value="ECO:0007669"/>
    <property type="project" value="InterPro"/>
</dbReference>
<dbReference type="Pfam" id="PF00665">
    <property type="entry name" value="rve"/>
    <property type="match status" value="1"/>
</dbReference>